<keyword evidence="9" id="KW-0028">Amino-acid biosynthesis</keyword>
<keyword evidence="6" id="KW-0285">Flavoprotein</keyword>
<dbReference type="CDD" id="cd00568">
    <property type="entry name" value="TPP_enzymes"/>
    <property type="match status" value="1"/>
</dbReference>
<comment type="pathway">
    <text evidence="2">Amino-acid biosynthesis; L-isoleucine biosynthesis; L-isoleucine from 2-oxobutanoate: step 1/4.</text>
</comment>
<keyword evidence="16" id="KW-1185">Reference proteome</keyword>
<dbReference type="CDD" id="cd07035">
    <property type="entry name" value="TPP_PYR_POX_like"/>
    <property type="match status" value="1"/>
</dbReference>
<evidence type="ECO:0000313" key="15">
    <source>
        <dbReference type="EMBL" id="GAA1660328.1"/>
    </source>
</evidence>
<evidence type="ECO:0000256" key="6">
    <source>
        <dbReference type="ARBA" id="ARBA00022630"/>
    </source>
</evidence>
<keyword evidence="7" id="KW-0274">FAD</keyword>
<evidence type="ECO:0000259" key="14">
    <source>
        <dbReference type="Pfam" id="PF02776"/>
    </source>
</evidence>
<accession>A0ABP4RR63</accession>
<proteinExistence type="inferred from homology"/>
<comment type="caution">
    <text evidence="15">The sequence shown here is derived from an EMBL/GenBank/DDBJ whole genome shotgun (WGS) entry which is preliminary data.</text>
</comment>
<evidence type="ECO:0000259" key="13">
    <source>
        <dbReference type="Pfam" id="PF02775"/>
    </source>
</evidence>
<evidence type="ECO:0000256" key="10">
    <source>
        <dbReference type="ARBA" id="ARBA00048670"/>
    </source>
</evidence>
<dbReference type="PANTHER" id="PTHR18968:SF13">
    <property type="entry name" value="ACETOLACTATE SYNTHASE CATALYTIC SUBUNIT, MITOCHONDRIAL"/>
    <property type="match status" value="1"/>
</dbReference>
<name>A0ABP4RR63_9ACTN</name>
<organism evidence="15 16">
    <name type="scientific">Fodinicola feengrottensis</name>
    <dbReference type="NCBI Taxonomy" id="435914"/>
    <lineage>
        <taxon>Bacteria</taxon>
        <taxon>Bacillati</taxon>
        <taxon>Actinomycetota</taxon>
        <taxon>Actinomycetes</taxon>
        <taxon>Mycobacteriales</taxon>
        <taxon>Fodinicola</taxon>
    </lineage>
</organism>
<evidence type="ECO:0000256" key="11">
    <source>
        <dbReference type="RuleBase" id="RU362132"/>
    </source>
</evidence>
<dbReference type="PROSITE" id="PS00187">
    <property type="entry name" value="TPP_ENZYMES"/>
    <property type="match status" value="1"/>
</dbReference>
<feature type="domain" description="Thiamine pyrophosphate enzyme central" evidence="12">
    <location>
        <begin position="189"/>
        <end position="319"/>
    </location>
</feature>
<evidence type="ECO:0000256" key="5">
    <source>
        <dbReference type="ARBA" id="ARBA00013145"/>
    </source>
</evidence>
<dbReference type="InterPro" id="IPR012000">
    <property type="entry name" value="Thiamin_PyroP_enz_cen_dom"/>
</dbReference>
<feature type="domain" description="Thiamine pyrophosphate enzyme N-terminal TPP-binding" evidence="14">
    <location>
        <begin position="1"/>
        <end position="113"/>
    </location>
</feature>
<dbReference type="InterPro" id="IPR011766">
    <property type="entry name" value="TPP_enzyme_TPP-bd"/>
</dbReference>
<keyword evidence="8 11" id="KW-0786">Thiamine pyrophosphate</keyword>
<dbReference type="InterPro" id="IPR029035">
    <property type="entry name" value="DHS-like_NAD/FAD-binding_dom"/>
</dbReference>
<evidence type="ECO:0000256" key="4">
    <source>
        <dbReference type="ARBA" id="ARBA00007812"/>
    </source>
</evidence>
<evidence type="ECO:0000256" key="7">
    <source>
        <dbReference type="ARBA" id="ARBA00022827"/>
    </source>
</evidence>
<dbReference type="Proteomes" id="UP001500618">
    <property type="component" value="Unassembled WGS sequence"/>
</dbReference>
<dbReference type="EC" id="2.2.1.6" evidence="5"/>
<comment type="pathway">
    <text evidence="3">Amino-acid biosynthesis; L-valine biosynthesis; L-valine from pyruvate: step 1/4.</text>
</comment>
<evidence type="ECO:0000256" key="2">
    <source>
        <dbReference type="ARBA" id="ARBA00004974"/>
    </source>
</evidence>
<evidence type="ECO:0000259" key="12">
    <source>
        <dbReference type="Pfam" id="PF00205"/>
    </source>
</evidence>
<evidence type="ECO:0000313" key="16">
    <source>
        <dbReference type="Proteomes" id="UP001500618"/>
    </source>
</evidence>
<dbReference type="Pfam" id="PF02776">
    <property type="entry name" value="TPP_enzyme_N"/>
    <property type="match status" value="1"/>
</dbReference>
<feature type="domain" description="Thiamine pyrophosphate enzyme TPP-binding" evidence="13">
    <location>
        <begin position="384"/>
        <end position="514"/>
    </location>
</feature>
<protein>
    <recommendedName>
        <fullName evidence="5">acetolactate synthase</fullName>
        <ecNumber evidence="5">2.2.1.6</ecNumber>
    </recommendedName>
</protein>
<dbReference type="Gene3D" id="3.40.50.1220">
    <property type="entry name" value="TPP-binding domain"/>
    <property type="match status" value="1"/>
</dbReference>
<comment type="catalytic activity">
    <reaction evidence="10">
        <text>2 pyruvate + H(+) = (2S)-2-acetolactate + CO2</text>
        <dbReference type="Rhea" id="RHEA:25249"/>
        <dbReference type="ChEBI" id="CHEBI:15361"/>
        <dbReference type="ChEBI" id="CHEBI:15378"/>
        <dbReference type="ChEBI" id="CHEBI:16526"/>
        <dbReference type="ChEBI" id="CHEBI:58476"/>
        <dbReference type="EC" id="2.2.1.6"/>
    </reaction>
</comment>
<dbReference type="Gene3D" id="3.40.50.970">
    <property type="match status" value="2"/>
</dbReference>
<sequence length="519" mass="53661">MTGGEALVAGLATHGVDTVFGIPGTHSLPIYPYFQQYGIRHVLTRHEQGAGYAADGYARVSGRPGVVVTTTGPAILNAATAAAQSYSDSVPVLFLSPAVPVDHPGRGNGLLHEVKDQRAAMDAVTAGSHRVHSVQEIPVAVAQAFADMRTGRPRPRHIDVPLDLLDRVASVRLPAPIRVATAIADPAAISEAAHMLADAQFPGIIAGGGVRAAAAELARVAESLGAPVIASTNGKGILPADHPLSLGAGLHHRAVFDFVAECDVLLAIGTELAPSDLFAGGLEFRGKLVRVDIDPAQLLTNAEPDLAIVGDARQALTELALALPARESTQRPAQWRERVSAQAAIEGAPWRSIVDSLAAALGRDGVVAADNAMVSYYGALSNLPGYRPGCFLFPTGLGTLGYGLPAAIGAKLAEPDTPVVALEGDGGLMFTVAELATAAQLGLPLPVLIVDNGGYGEIRNEMAERGDPVHAVDLGHPDFVALGQSLGCHAMTAGDLTEDITNALAADRPTLIHIQSARR</sequence>
<comment type="cofactor">
    <cofactor evidence="1">
        <name>thiamine diphosphate</name>
        <dbReference type="ChEBI" id="CHEBI:58937"/>
    </cofactor>
</comment>
<dbReference type="PANTHER" id="PTHR18968">
    <property type="entry name" value="THIAMINE PYROPHOSPHATE ENZYMES"/>
    <property type="match status" value="1"/>
</dbReference>
<dbReference type="InterPro" id="IPR045229">
    <property type="entry name" value="TPP_enz"/>
</dbReference>
<dbReference type="SUPFAM" id="SSF52467">
    <property type="entry name" value="DHS-like NAD/FAD-binding domain"/>
    <property type="match status" value="1"/>
</dbReference>
<dbReference type="InterPro" id="IPR012001">
    <property type="entry name" value="Thiamin_PyroP_enz_TPP-bd_dom"/>
</dbReference>
<comment type="similarity">
    <text evidence="4 11">Belongs to the TPP enzyme family.</text>
</comment>
<reference evidence="16" key="1">
    <citation type="journal article" date="2019" name="Int. J. Syst. Evol. Microbiol.">
        <title>The Global Catalogue of Microorganisms (GCM) 10K type strain sequencing project: providing services to taxonomists for standard genome sequencing and annotation.</title>
        <authorList>
            <consortium name="The Broad Institute Genomics Platform"/>
            <consortium name="The Broad Institute Genome Sequencing Center for Infectious Disease"/>
            <person name="Wu L."/>
            <person name="Ma J."/>
        </authorList>
    </citation>
    <scope>NUCLEOTIDE SEQUENCE [LARGE SCALE GENOMIC DNA]</scope>
    <source>
        <strain evidence="16">JCM 14718</strain>
    </source>
</reference>
<dbReference type="Pfam" id="PF02775">
    <property type="entry name" value="TPP_enzyme_C"/>
    <property type="match status" value="1"/>
</dbReference>
<dbReference type="EMBL" id="BAAANY010000002">
    <property type="protein sequence ID" value="GAA1660328.1"/>
    <property type="molecule type" value="Genomic_DNA"/>
</dbReference>
<evidence type="ECO:0000256" key="3">
    <source>
        <dbReference type="ARBA" id="ARBA00005025"/>
    </source>
</evidence>
<evidence type="ECO:0000256" key="9">
    <source>
        <dbReference type="ARBA" id="ARBA00023304"/>
    </source>
</evidence>
<keyword evidence="9" id="KW-0100">Branched-chain amino acid biosynthesis</keyword>
<dbReference type="Pfam" id="PF00205">
    <property type="entry name" value="TPP_enzyme_M"/>
    <property type="match status" value="1"/>
</dbReference>
<dbReference type="NCBIfam" id="NF005712">
    <property type="entry name" value="PRK07524.1"/>
    <property type="match status" value="1"/>
</dbReference>
<dbReference type="InterPro" id="IPR029061">
    <property type="entry name" value="THDP-binding"/>
</dbReference>
<dbReference type="SUPFAM" id="SSF52518">
    <property type="entry name" value="Thiamin diphosphate-binding fold (THDP-binding)"/>
    <property type="match status" value="2"/>
</dbReference>
<evidence type="ECO:0000256" key="1">
    <source>
        <dbReference type="ARBA" id="ARBA00001964"/>
    </source>
</evidence>
<gene>
    <name evidence="15" type="ORF">GCM10009765_07190</name>
</gene>
<evidence type="ECO:0000256" key="8">
    <source>
        <dbReference type="ARBA" id="ARBA00023052"/>
    </source>
</evidence>
<dbReference type="InterPro" id="IPR000399">
    <property type="entry name" value="TPP-bd_CS"/>
</dbReference>